<dbReference type="Proteomes" id="UP001549031">
    <property type="component" value="Unassembled WGS sequence"/>
</dbReference>
<evidence type="ECO:0000313" key="2">
    <source>
        <dbReference type="EMBL" id="MET3585651.1"/>
    </source>
</evidence>
<proteinExistence type="predicted"/>
<keyword evidence="3" id="KW-1185">Reference proteome</keyword>
<sequence length="93" mass="10142">MEKAWKEWWESLGHVARCKRDTARIREAFEAGYLSASERREATVLASREAAEPAPLCPQDDASPPLAAPANVDQISMEELGAQPPPLGGKQQA</sequence>
<evidence type="ECO:0000313" key="3">
    <source>
        <dbReference type="Proteomes" id="UP001549031"/>
    </source>
</evidence>
<name>A0ABV2H538_9HYPH</name>
<gene>
    <name evidence="2" type="ORF">ABID21_001760</name>
</gene>
<comment type="caution">
    <text evidence="2">The sequence shown here is derived from an EMBL/GenBank/DDBJ whole genome shotgun (WGS) entry which is preliminary data.</text>
</comment>
<protein>
    <submittedName>
        <fullName evidence="2">Uncharacterized protein</fullName>
    </submittedName>
</protein>
<reference evidence="2 3" key="1">
    <citation type="submission" date="2024-06" db="EMBL/GenBank/DDBJ databases">
        <title>Genomic Encyclopedia of Type Strains, Phase IV (KMG-IV): sequencing the most valuable type-strain genomes for metagenomic binning, comparative biology and taxonomic classification.</title>
        <authorList>
            <person name="Goeker M."/>
        </authorList>
    </citation>
    <scope>NUCLEOTIDE SEQUENCE [LARGE SCALE GENOMIC DNA]</scope>
    <source>
        <strain evidence="2 3">DSM 105042</strain>
    </source>
</reference>
<feature type="region of interest" description="Disordered" evidence="1">
    <location>
        <begin position="44"/>
        <end position="93"/>
    </location>
</feature>
<organism evidence="2 3">
    <name type="scientific">Pseudorhizobium tarimense</name>
    <dbReference type="NCBI Taxonomy" id="1079109"/>
    <lineage>
        <taxon>Bacteria</taxon>
        <taxon>Pseudomonadati</taxon>
        <taxon>Pseudomonadota</taxon>
        <taxon>Alphaproteobacteria</taxon>
        <taxon>Hyphomicrobiales</taxon>
        <taxon>Rhizobiaceae</taxon>
        <taxon>Rhizobium/Agrobacterium group</taxon>
        <taxon>Pseudorhizobium</taxon>
    </lineage>
</organism>
<dbReference type="EMBL" id="JBEPLJ010000006">
    <property type="protein sequence ID" value="MET3585651.1"/>
    <property type="molecule type" value="Genomic_DNA"/>
</dbReference>
<accession>A0ABV2H538</accession>
<evidence type="ECO:0000256" key="1">
    <source>
        <dbReference type="SAM" id="MobiDB-lite"/>
    </source>
</evidence>